<evidence type="ECO:0000256" key="4">
    <source>
        <dbReference type="ARBA" id="ARBA00023139"/>
    </source>
</evidence>
<evidence type="ECO:0000256" key="1">
    <source>
        <dbReference type="ARBA" id="ARBA00004459"/>
    </source>
</evidence>
<dbReference type="NCBIfam" id="NF047847">
    <property type="entry name" value="SS_mature_LptM"/>
    <property type="match status" value="1"/>
</dbReference>
<keyword evidence="3" id="KW-0472">Membrane</keyword>
<keyword evidence="2" id="KW-0732">Signal</keyword>
<dbReference type="EMBL" id="WQNE01000017">
    <property type="protein sequence ID" value="MVT75493.1"/>
    <property type="molecule type" value="Genomic_DNA"/>
</dbReference>
<sequence length="96" mass="9764">MTSKFRPAGSGWAIIVLSLTALALAGCGRKGPLDLPPTASNASTANVAAPTDTEAEAQRTPSVFNPTYGAEAGPAAPKGKKKSFILDPLLDDAPSR</sequence>
<comment type="subcellular location">
    <subcellularLocation>
        <location evidence="1">Cell outer membrane</location>
        <topology evidence="1">Lipid-anchor</topology>
    </subcellularLocation>
</comment>
<comment type="caution">
    <text evidence="8">The sequence shown here is derived from an EMBL/GenBank/DDBJ whole genome shotgun (WGS) entry which is preliminary data.</text>
</comment>
<feature type="compositionally biased region" description="Low complexity" evidence="7">
    <location>
        <begin position="37"/>
        <end position="50"/>
    </location>
</feature>
<dbReference type="RefSeq" id="WP_254125545.1">
    <property type="nucleotide sequence ID" value="NZ_JANADL010000016.1"/>
</dbReference>
<feature type="region of interest" description="Disordered" evidence="7">
    <location>
        <begin position="30"/>
        <end position="96"/>
    </location>
</feature>
<dbReference type="AlphaFoldDB" id="A0A844T8P2"/>
<dbReference type="PROSITE" id="PS51257">
    <property type="entry name" value="PROKAR_LIPOPROTEIN"/>
    <property type="match status" value="1"/>
</dbReference>
<dbReference type="InterPro" id="IPR032831">
    <property type="entry name" value="LptM_cons"/>
</dbReference>
<evidence type="ECO:0000256" key="2">
    <source>
        <dbReference type="ARBA" id="ARBA00022729"/>
    </source>
</evidence>
<gene>
    <name evidence="8" type="ORF">GPL20_21040</name>
</gene>
<evidence type="ECO:0000313" key="9">
    <source>
        <dbReference type="Proteomes" id="UP000449969"/>
    </source>
</evidence>
<name>A0A844T8P2_9BRAD</name>
<protein>
    <recommendedName>
        <fullName evidence="10">Lipoprotein</fullName>
    </recommendedName>
</protein>
<evidence type="ECO:0000256" key="3">
    <source>
        <dbReference type="ARBA" id="ARBA00023136"/>
    </source>
</evidence>
<evidence type="ECO:0000313" key="8">
    <source>
        <dbReference type="EMBL" id="MVT75493.1"/>
    </source>
</evidence>
<keyword evidence="4" id="KW-0564">Palmitate</keyword>
<accession>A0A844T8P2</accession>
<proteinExistence type="predicted"/>
<evidence type="ECO:0000256" key="6">
    <source>
        <dbReference type="ARBA" id="ARBA00023288"/>
    </source>
</evidence>
<organism evidence="8 9">
    <name type="scientific">Bradyrhizobium cajani</name>
    <dbReference type="NCBI Taxonomy" id="1928661"/>
    <lineage>
        <taxon>Bacteria</taxon>
        <taxon>Pseudomonadati</taxon>
        <taxon>Pseudomonadota</taxon>
        <taxon>Alphaproteobacteria</taxon>
        <taxon>Hyphomicrobiales</taxon>
        <taxon>Nitrobacteraceae</taxon>
        <taxon>Bradyrhizobium</taxon>
    </lineage>
</organism>
<evidence type="ECO:0000256" key="7">
    <source>
        <dbReference type="SAM" id="MobiDB-lite"/>
    </source>
</evidence>
<keyword evidence="5" id="KW-0998">Cell outer membrane</keyword>
<dbReference type="Proteomes" id="UP000449969">
    <property type="component" value="Unassembled WGS sequence"/>
</dbReference>
<keyword evidence="6" id="KW-0449">Lipoprotein</keyword>
<evidence type="ECO:0008006" key="10">
    <source>
        <dbReference type="Google" id="ProtNLM"/>
    </source>
</evidence>
<reference evidence="8 9" key="1">
    <citation type="submission" date="2019-12" db="EMBL/GenBank/DDBJ databases">
        <title>Draft genome sequences Bradyrhizobium cajani AMBPC1010, Bradyrhizobium pachyrhizi AMBPC1040 and Bradyrhizobium yuanmingense ALSPC3051, three plant growth promoting strains isolated from nodules of Cajanus cajan L. in Dominican Republic.</title>
        <authorList>
            <person name="Flores-Felix J.D."/>
            <person name="Araujo J."/>
            <person name="Diaz-Alcantara C."/>
            <person name="Gonzalez-Andres F."/>
            <person name="Velazquez E."/>
        </authorList>
    </citation>
    <scope>NUCLEOTIDE SEQUENCE [LARGE SCALE GENOMIC DNA]</scope>
    <source>
        <strain evidence="8 9">1010</strain>
    </source>
</reference>
<dbReference type="GO" id="GO:0009279">
    <property type="term" value="C:cell outer membrane"/>
    <property type="evidence" value="ECO:0007669"/>
    <property type="project" value="UniProtKB-SubCell"/>
</dbReference>
<evidence type="ECO:0000256" key="5">
    <source>
        <dbReference type="ARBA" id="ARBA00023237"/>
    </source>
</evidence>
<keyword evidence="9" id="KW-1185">Reference proteome</keyword>
<dbReference type="Pfam" id="PF13627">
    <property type="entry name" value="LptM_cons"/>
    <property type="match status" value="1"/>
</dbReference>